<proteinExistence type="predicted"/>
<dbReference type="PANTHER" id="PTHR21284:SF12">
    <property type="entry name" value="EG:80H7.2 PROTEIN"/>
    <property type="match status" value="1"/>
</dbReference>
<evidence type="ECO:0000256" key="1">
    <source>
        <dbReference type="ARBA" id="ARBA00004141"/>
    </source>
</evidence>
<gene>
    <name evidence="6" type="ORF">V1264_024513</name>
</gene>
<dbReference type="Gene3D" id="1.20.140.150">
    <property type="match status" value="1"/>
</dbReference>
<sequence length="182" mass="19849">MTLRTSFMASSLFNKLSLIFSLIAMLTAWISFVMPAWGFTGDPDNSARGYGLWRLCGQGATSPGCSDLTGWNLAWYGTVQAFATLGFLGVNLAFLLIVLQIFVDKCKGANEVAFWNFVQCIVTAVCYLIAIIVFAAEFDSTYRANPLIKQELGYSWGLAIVALVVNGIAVTILQFMEGRSAL</sequence>
<feature type="transmembrane region" description="Helical" evidence="5">
    <location>
        <begin position="81"/>
        <end position="102"/>
    </location>
</feature>
<evidence type="ECO:0000313" key="6">
    <source>
        <dbReference type="EMBL" id="KAK7089567.1"/>
    </source>
</evidence>
<feature type="transmembrane region" description="Helical" evidence="5">
    <location>
        <begin position="156"/>
        <end position="176"/>
    </location>
</feature>
<feature type="transmembrane region" description="Helical" evidence="5">
    <location>
        <begin position="114"/>
        <end position="136"/>
    </location>
</feature>
<evidence type="ECO:0000256" key="4">
    <source>
        <dbReference type="ARBA" id="ARBA00023136"/>
    </source>
</evidence>
<organism evidence="6 7">
    <name type="scientific">Littorina saxatilis</name>
    <dbReference type="NCBI Taxonomy" id="31220"/>
    <lineage>
        <taxon>Eukaryota</taxon>
        <taxon>Metazoa</taxon>
        <taxon>Spiralia</taxon>
        <taxon>Lophotrochozoa</taxon>
        <taxon>Mollusca</taxon>
        <taxon>Gastropoda</taxon>
        <taxon>Caenogastropoda</taxon>
        <taxon>Littorinimorpha</taxon>
        <taxon>Littorinoidea</taxon>
        <taxon>Littorinidae</taxon>
        <taxon>Littorina</taxon>
    </lineage>
</organism>
<reference evidence="6 7" key="1">
    <citation type="submission" date="2024-02" db="EMBL/GenBank/DDBJ databases">
        <title>Chromosome-scale genome assembly of the rough periwinkle Littorina saxatilis.</title>
        <authorList>
            <person name="De Jode A."/>
            <person name="Faria R."/>
            <person name="Formenti G."/>
            <person name="Sims Y."/>
            <person name="Smith T.P."/>
            <person name="Tracey A."/>
            <person name="Wood J.M.D."/>
            <person name="Zagrodzka Z.B."/>
            <person name="Johannesson K."/>
            <person name="Butlin R.K."/>
            <person name="Leder E.H."/>
        </authorList>
    </citation>
    <scope>NUCLEOTIDE SEQUENCE [LARGE SCALE GENOMIC DNA]</scope>
    <source>
        <strain evidence="6">Snail1</strain>
        <tissue evidence="6">Muscle</tissue>
    </source>
</reference>
<evidence type="ECO:0000313" key="7">
    <source>
        <dbReference type="Proteomes" id="UP001374579"/>
    </source>
</evidence>
<dbReference type="GO" id="GO:0016020">
    <property type="term" value="C:membrane"/>
    <property type="evidence" value="ECO:0007669"/>
    <property type="project" value="UniProtKB-SubCell"/>
</dbReference>
<dbReference type="PANTHER" id="PTHR21284">
    <property type="entry name" value="EG:80H7.2 PROTEIN"/>
    <property type="match status" value="1"/>
</dbReference>
<comment type="subcellular location">
    <subcellularLocation>
        <location evidence="1">Membrane</location>
        <topology evidence="1">Multi-pass membrane protein</topology>
    </subcellularLocation>
</comment>
<name>A0AAN9FZM7_9CAEN</name>
<evidence type="ECO:0000256" key="3">
    <source>
        <dbReference type="ARBA" id="ARBA00022989"/>
    </source>
</evidence>
<keyword evidence="7" id="KW-1185">Reference proteome</keyword>
<dbReference type="Pfam" id="PF00822">
    <property type="entry name" value="PMP22_Claudin"/>
    <property type="match status" value="1"/>
</dbReference>
<dbReference type="InterPro" id="IPR004031">
    <property type="entry name" value="PMP22/EMP/MP20/Claudin"/>
</dbReference>
<feature type="transmembrane region" description="Helical" evidence="5">
    <location>
        <begin position="12"/>
        <end position="37"/>
    </location>
</feature>
<dbReference type="AlphaFoldDB" id="A0AAN9FZM7"/>
<dbReference type="EMBL" id="JBAMIC010001197">
    <property type="protein sequence ID" value="KAK7089567.1"/>
    <property type="molecule type" value="Genomic_DNA"/>
</dbReference>
<protein>
    <submittedName>
        <fullName evidence="6">Uncharacterized protein</fullName>
    </submittedName>
</protein>
<keyword evidence="4 5" id="KW-0472">Membrane</keyword>
<accession>A0AAN9FZM7</accession>
<keyword evidence="3 5" id="KW-1133">Transmembrane helix</keyword>
<comment type="caution">
    <text evidence="6">The sequence shown here is derived from an EMBL/GenBank/DDBJ whole genome shotgun (WGS) entry which is preliminary data.</text>
</comment>
<evidence type="ECO:0000256" key="2">
    <source>
        <dbReference type="ARBA" id="ARBA00022692"/>
    </source>
</evidence>
<keyword evidence="2 5" id="KW-0812">Transmembrane</keyword>
<evidence type="ECO:0000256" key="5">
    <source>
        <dbReference type="SAM" id="Phobius"/>
    </source>
</evidence>
<dbReference type="Proteomes" id="UP001374579">
    <property type="component" value="Unassembled WGS sequence"/>
</dbReference>